<dbReference type="AlphaFoldDB" id="A0A2R6WWJ1"/>
<dbReference type="EMBL" id="KZ772724">
    <property type="protein sequence ID" value="PTQ38224.1"/>
    <property type="molecule type" value="Genomic_DNA"/>
</dbReference>
<feature type="compositionally biased region" description="Low complexity" evidence="1">
    <location>
        <begin position="154"/>
        <end position="174"/>
    </location>
</feature>
<protein>
    <submittedName>
        <fullName evidence="2">Uncharacterized protein</fullName>
    </submittedName>
</protein>
<dbReference type="Gramene" id="Mp6g01770.1">
    <property type="protein sequence ID" value="Mp6g01770.1.cds1"/>
    <property type="gene ID" value="Mp6g01770"/>
</dbReference>
<organism evidence="2 3">
    <name type="scientific">Marchantia polymorpha</name>
    <name type="common">Common liverwort</name>
    <name type="synonym">Marchantia aquatica</name>
    <dbReference type="NCBI Taxonomy" id="3197"/>
    <lineage>
        <taxon>Eukaryota</taxon>
        <taxon>Viridiplantae</taxon>
        <taxon>Streptophyta</taxon>
        <taxon>Embryophyta</taxon>
        <taxon>Marchantiophyta</taxon>
        <taxon>Marchantiopsida</taxon>
        <taxon>Marchantiidae</taxon>
        <taxon>Marchantiales</taxon>
        <taxon>Marchantiaceae</taxon>
        <taxon>Marchantia</taxon>
    </lineage>
</organism>
<accession>A0A2R6WWJ1</accession>
<sequence>MAEGEHRPNVIHGDATTSWPIRGIGASPLELHCSPELSLRRRDLLLLLLPLWRSRRRANKREELTIPPPPASQPSDKATAIGPRPASKLPAAALIARRLIWNATTGDRIMRASGTQRGIKERAAGRPQRRERRMPHGPGPEQNERKGEGRARAEPGAAEPESGRGNATRRTGARSLPLPLWAPRRESENRRGRYSSQAQRAGRHCCCNSSASSEMSFGYQVDASQSTSPLRSRKSLRRAPWMWFTTKCIHNYNTYSYDLIYGVHKVCCTSSPLTPTASIVAF</sequence>
<gene>
    <name evidence="2" type="ORF">MARPO_0052s0027</name>
</gene>
<name>A0A2R6WWJ1_MARPO</name>
<evidence type="ECO:0000256" key="1">
    <source>
        <dbReference type="SAM" id="MobiDB-lite"/>
    </source>
</evidence>
<reference evidence="3" key="1">
    <citation type="journal article" date="2017" name="Cell">
        <title>Insights into land plant evolution garnered from the Marchantia polymorpha genome.</title>
        <authorList>
            <person name="Bowman J.L."/>
            <person name="Kohchi T."/>
            <person name="Yamato K.T."/>
            <person name="Jenkins J."/>
            <person name="Shu S."/>
            <person name="Ishizaki K."/>
            <person name="Yamaoka S."/>
            <person name="Nishihama R."/>
            <person name="Nakamura Y."/>
            <person name="Berger F."/>
            <person name="Adam C."/>
            <person name="Aki S.S."/>
            <person name="Althoff F."/>
            <person name="Araki T."/>
            <person name="Arteaga-Vazquez M.A."/>
            <person name="Balasubrmanian S."/>
            <person name="Barry K."/>
            <person name="Bauer D."/>
            <person name="Boehm C.R."/>
            <person name="Briginshaw L."/>
            <person name="Caballero-Perez J."/>
            <person name="Catarino B."/>
            <person name="Chen F."/>
            <person name="Chiyoda S."/>
            <person name="Chovatia M."/>
            <person name="Davies K.M."/>
            <person name="Delmans M."/>
            <person name="Demura T."/>
            <person name="Dierschke T."/>
            <person name="Dolan L."/>
            <person name="Dorantes-Acosta A.E."/>
            <person name="Eklund D.M."/>
            <person name="Florent S.N."/>
            <person name="Flores-Sandoval E."/>
            <person name="Fujiyama A."/>
            <person name="Fukuzawa H."/>
            <person name="Galik B."/>
            <person name="Grimanelli D."/>
            <person name="Grimwood J."/>
            <person name="Grossniklaus U."/>
            <person name="Hamada T."/>
            <person name="Haseloff J."/>
            <person name="Hetherington A.J."/>
            <person name="Higo A."/>
            <person name="Hirakawa Y."/>
            <person name="Hundley H.N."/>
            <person name="Ikeda Y."/>
            <person name="Inoue K."/>
            <person name="Inoue S.I."/>
            <person name="Ishida S."/>
            <person name="Jia Q."/>
            <person name="Kakita M."/>
            <person name="Kanazawa T."/>
            <person name="Kawai Y."/>
            <person name="Kawashima T."/>
            <person name="Kennedy M."/>
            <person name="Kinose K."/>
            <person name="Kinoshita T."/>
            <person name="Kohara Y."/>
            <person name="Koide E."/>
            <person name="Komatsu K."/>
            <person name="Kopischke S."/>
            <person name="Kubo M."/>
            <person name="Kyozuka J."/>
            <person name="Lagercrantz U."/>
            <person name="Lin S.S."/>
            <person name="Lindquist E."/>
            <person name="Lipzen A.M."/>
            <person name="Lu C.W."/>
            <person name="De Luna E."/>
            <person name="Martienssen R.A."/>
            <person name="Minamino N."/>
            <person name="Mizutani M."/>
            <person name="Mizutani M."/>
            <person name="Mochizuki N."/>
            <person name="Monte I."/>
            <person name="Mosher R."/>
            <person name="Nagasaki H."/>
            <person name="Nakagami H."/>
            <person name="Naramoto S."/>
            <person name="Nishitani K."/>
            <person name="Ohtani M."/>
            <person name="Okamoto T."/>
            <person name="Okumura M."/>
            <person name="Phillips J."/>
            <person name="Pollak B."/>
            <person name="Reinders A."/>
            <person name="Rovekamp M."/>
            <person name="Sano R."/>
            <person name="Sawa S."/>
            <person name="Schmid M.W."/>
            <person name="Shirakawa M."/>
            <person name="Solano R."/>
            <person name="Spunde A."/>
            <person name="Suetsugu N."/>
            <person name="Sugano S."/>
            <person name="Sugiyama A."/>
            <person name="Sun R."/>
            <person name="Suzuki Y."/>
            <person name="Takenaka M."/>
            <person name="Takezawa D."/>
            <person name="Tomogane H."/>
            <person name="Tsuzuki M."/>
            <person name="Ueda T."/>
            <person name="Umeda M."/>
            <person name="Ward J.M."/>
            <person name="Watanabe Y."/>
            <person name="Yazaki K."/>
            <person name="Yokoyama R."/>
            <person name="Yoshitake Y."/>
            <person name="Yotsui I."/>
            <person name="Zachgo S."/>
            <person name="Schmutz J."/>
        </authorList>
    </citation>
    <scope>NUCLEOTIDE SEQUENCE [LARGE SCALE GENOMIC DNA]</scope>
    <source>
        <strain evidence="3">Tak-1</strain>
    </source>
</reference>
<evidence type="ECO:0000313" key="3">
    <source>
        <dbReference type="Proteomes" id="UP000244005"/>
    </source>
</evidence>
<feature type="compositionally biased region" description="Basic and acidic residues" evidence="1">
    <location>
        <begin position="142"/>
        <end position="153"/>
    </location>
</feature>
<evidence type="ECO:0000313" key="2">
    <source>
        <dbReference type="EMBL" id="PTQ38224.1"/>
    </source>
</evidence>
<proteinExistence type="predicted"/>
<dbReference type="Proteomes" id="UP000244005">
    <property type="component" value="Unassembled WGS sequence"/>
</dbReference>
<keyword evidence="3" id="KW-1185">Reference proteome</keyword>
<feature type="region of interest" description="Disordered" evidence="1">
    <location>
        <begin position="62"/>
        <end position="84"/>
    </location>
</feature>
<feature type="region of interest" description="Disordered" evidence="1">
    <location>
        <begin position="111"/>
        <end position="196"/>
    </location>
</feature>